<feature type="chain" id="PRO_5035325829" description="Secreted protein" evidence="1">
    <location>
        <begin position="19"/>
        <end position="93"/>
    </location>
</feature>
<reference evidence="2" key="1">
    <citation type="submission" date="2019-06" db="EMBL/GenBank/DDBJ databases">
        <authorList>
            <person name="Zheng W."/>
        </authorList>
    </citation>
    <scope>NUCLEOTIDE SEQUENCE</scope>
    <source>
        <strain evidence="2">QDHG01</strain>
    </source>
</reference>
<comment type="caution">
    <text evidence="2">The sequence shown here is derived from an EMBL/GenBank/DDBJ whole genome shotgun (WGS) entry which is preliminary data.</text>
</comment>
<proteinExistence type="predicted"/>
<evidence type="ECO:0000256" key="1">
    <source>
        <dbReference type="SAM" id="SignalP"/>
    </source>
</evidence>
<evidence type="ECO:0008006" key="4">
    <source>
        <dbReference type="Google" id="ProtNLM"/>
    </source>
</evidence>
<protein>
    <recommendedName>
        <fullName evidence="4">Secreted protein</fullName>
    </recommendedName>
</protein>
<name>A0A8J8T9Q5_HALGN</name>
<dbReference type="AlphaFoldDB" id="A0A8J8T9Q5"/>
<sequence length="93" mass="10722">MMLLFLLMIHHLSPLANRAEYVLSDLLEPLDFGLQLPDPSILIPDPCLKVTQPILCVNDLLFQLQISLLQPRYILTLITRLSLKFCNDQFVFL</sequence>
<keyword evidence="1" id="KW-0732">Signal</keyword>
<keyword evidence="3" id="KW-1185">Reference proteome</keyword>
<feature type="signal peptide" evidence="1">
    <location>
        <begin position="1"/>
        <end position="18"/>
    </location>
</feature>
<evidence type="ECO:0000313" key="3">
    <source>
        <dbReference type="Proteomes" id="UP000785679"/>
    </source>
</evidence>
<evidence type="ECO:0000313" key="2">
    <source>
        <dbReference type="EMBL" id="TNV86478.1"/>
    </source>
</evidence>
<accession>A0A8J8T9Q5</accession>
<gene>
    <name evidence="2" type="ORF">FGO68_gene9646</name>
</gene>
<dbReference type="Proteomes" id="UP000785679">
    <property type="component" value="Unassembled WGS sequence"/>
</dbReference>
<organism evidence="2 3">
    <name type="scientific">Halteria grandinella</name>
    <dbReference type="NCBI Taxonomy" id="5974"/>
    <lineage>
        <taxon>Eukaryota</taxon>
        <taxon>Sar</taxon>
        <taxon>Alveolata</taxon>
        <taxon>Ciliophora</taxon>
        <taxon>Intramacronucleata</taxon>
        <taxon>Spirotrichea</taxon>
        <taxon>Stichotrichia</taxon>
        <taxon>Sporadotrichida</taxon>
        <taxon>Halteriidae</taxon>
        <taxon>Halteria</taxon>
    </lineage>
</organism>
<dbReference type="EMBL" id="RRYP01001051">
    <property type="protein sequence ID" value="TNV86478.1"/>
    <property type="molecule type" value="Genomic_DNA"/>
</dbReference>